<keyword evidence="3" id="KW-1185">Reference proteome</keyword>
<keyword evidence="1" id="KW-1133">Transmembrane helix</keyword>
<keyword evidence="1" id="KW-0472">Membrane</keyword>
<keyword evidence="1" id="KW-0812">Transmembrane</keyword>
<protein>
    <submittedName>
        <fullName evidence="2">Uncharacterized protein</fullName>
    </submittedName>
</protein>
<name>A0AAD6U5B3_9AGAR</name>
<accession>A0AAD6U5B3</accession>
<evidence type="ECO:0000313" key="3">
    <source>
        <dbReference type="Proteomes" id="UP001222325"/>
    </source>
</evidence>
<feature type="transmembrane region" description="Helical" evidence="1">
    <location>
        <begin position="12"/>
        <end position="32"/>
    </location>
</feature>
<dbReference type="EMBL" id="JARJCN010000022">
    <property type="protein sequence ID" value="KAJ7090412.1"/>
    <property type="molecule type" value="Genomic_DNA"/>
</dbReference>
<proteinExistence type="predicted"/>
<dbReference type="AlphaFoldDB" id="A0AAD6U5B3"/>
<feature type="transmembrane region" description="Helical" evidence="1">
    <location>
        <begin position="52"/>
        <end position="71"/>
    </location>
</feature>
<comment type="caution">
    <text evidence="2">The sequence shown here is derived from an EMBL/GenBank/DDBJ whole genome shotgun (WGS) entry which is preliminary data.</text>
</comment>
<organism evidence="2 3">
    <name type="scientific">Mycena belliarum</name>
    <dbReference type="NCBI Taxonomy" id="1033014"/>
    <lineage>
        <taxon>Eukaryota</taxon>
        <taxon>Fungi</taxon>
        <taxon>Dikarya</taxon>
        <taxon>Basidiomycota</taxon>
        <taxon>Agaricomycotina</taxon>
        <taxon>Agaricomycetes</taxon>
        <taxon>Agaricomycetidae</taxon>
        <taxon>Agaricales</taxon>
        <taxon>Marasmiineae</taxon>
        <taxon>Mycenaceae</taxon>
        <taxon>Mycena</taxon>
    </lineage>
</organism>
<evidence type="ECO:0000313" key="2">
    <source>
        <dbReference type="EMBL" id="KAJ7090412.1"/>
    </source>
</evidence>
<reference evidence="2" key="1">
    <citation type="submission" date="2023-03" db="EMBL/GenBank/DDBJ databases">
        <title>Massive genome expansion in bonnet fungi (Mycena s.s.) driven by repeated elements and novel gene families across ecological guilds.</title>
        <authorList>
            <consortium name="Lawrence Berkeley National Laboratory"/>
            <person name="Harder C.B."/>
            <person name="Miyauchi S."/>
            <person name="Viragh M."/>
            <person name="Kuo A."/>
            <person name="Thoen E."/>
            <person name="Andreopoulos B."/>
            <person name="Lu D."/>
            <person name="Skrede I."/>
            <person name="Drula E."/>
            <person name="Henrissat B."/>
            <person name="Morin E."/>
            <person name="Kohler A."/>
            <person name="Barry K."/>
            <person name="LaButti K."/>
            <person name="Morin E."/>
            <person name="Salamov A."/>
            <person name="Lipzen A."/>
            <person name="Mereny Z."/>
            <person name="Hegedus B."/>
            <person name="Baldrian P."/>
            <person name="Stursova M."/>
            <person name="Weitz H."/>
            <person name="Taylor A."/>
            <person name="Grigoriev I.V."/>
            <person name="Nagy L.G."/>
            <person name="Martin F."/>
            <person name="Kauserud H."/>
        </authorList>
    </citation>
    <scope>NUCLEOTIDE SEQUENCE</scope>
    <source>
        <strain evidence="2">CBHHK173m</strain>
    </source>
</reference>
<evidence type="ECO:0000256" key="1">
    <source>
        <dbReference type="SAM" id="Phobius"/>
    </source>
</evidence>
<sequence>MSRQVVRVSLSLYVVCICHAVSSFLTLASAGIRDGRAPMRSNATWDWATFRIIYLCSIGTGLALPGCYIVLRSSVVRMVSALHSCLRIWQALALQPRVMVGILLTSECRWPTKNDDGRSQLVTNDRRLDSWNVGGRYTGAFVFFSCTCSF</sequence>
<dbReference type="Proteomes" id="UP001222325">
    <property type="component" value="Unassembled WGS sequence"/>
</dbReference>
<gene>
    <name evidence="2" type="ORF">B0H15DRAFT_838526</name>
</gene>